<accession>A0ACD5C7C0</accession>
<proteinExistence type="predicted"/>
<organism evidence="1 2">
    <name type="scientific">Sphingobacterium thalpophilum</name>
    <dbReference type="NCBI Taxonomy" id="259"/>
    <lineage>
        <taxon>Bacteria</taxon>
        <taxon>Pseudomonadati</taxon>
        <taxon>Bacteroidota</taxon>
        <taxon>Sphingobacteriia</taxon>
        <taxon>Sphingobacteriales</taxon>
        <taxon>Sphingobacteriaceae</taxon>
        <taxon>Sphingobacterium</taxon>
    </lineage>
</organism>
<reference evidence="1" key="1">
    <citation type="submission" date="2024-04" db="EMBL/GenBank/DDBJ databases">
        <title>Complete genome sequence of Sphingobacterium thalpophiium BAA-1094.</title>
        <authorList>
            <person name="Adaikpoh B.I."/>
        </authorList>
    </citation>
    <scope>NUCLEOTIDE SEQUENCE</scope>
    <source>
        <strain evidence="1">BAA-1094</strain>
    </source>
</reference>
<sequence length="126" mass="14586">MKRILVLQFAFDWMIYDVHKVDYDPIKEIEAFWNHYALDAICANILQLLSTYFDGGTGGNSLLKGEEMQEFATALYRVLIAYCIVNHRHIDLSKMQLSAEAKKRIGKELELSKKIAEFFGRLSNNH</sequence>
<keyword evidence="2" id="KW-1185">Reference proteome</keyword>
<evidence type="ECO:0000313" key="1">
    <source>
        <dbReference type="EMBL" id="WZN57756.1"/>
    </source>
</evidence>
<gene>
    <name evidence="1" type="ORF">AACH28_09485</name>
</gene>
<name>A0ACD5C7C0_9SPHI</name>
<dbReference type="EMBL" id="CP151087">
    <property type="protein sequence ID" value="WZN57756.1"/>
    <property type="molecule type" value="Genomic_DNA"/>
</dbReference>
<evidence type="ECO:0000313" key="2">
    <source>
        <dbReference type="Proteomes" id="UP001485301"/>
    </source>
</evidence>
<dbReference type="Proteomes" id="UP001485301">
    <property type="component" value="Chromosome"/>
</dbReference>
<protein>
    <submittedName>
        <fullName evidence="1">Uncharacterized protein</fullName>
    </submittedName>
</protein>